<comment type="caution">
    <text evidence="1">The sequence shown here is derived from an EMBL/GenBank/DDBJ whole genome shotgun (WGS) entry which is preliminary data.</text>
</comment>
<evidence type="ECO:0000313" key="2">
    <source>
        <dbReference type="Proteomes" id="UP001516400"/>
    </source>
</evidence>
<name>A0ABD2P8H1_9CUCU</name>
<organism evidence="1 2">
    <name type="scientific">Cryptolaemus montrouzieri</name>
    <dbReference type="NCBI Taxonomy" id="559131"/>
    <lineage>
        <taxon>Eukaryota</taxon>
        <taxon>Metazoa</taxon>
        <taxon>Ecdysozoa</taxon>
        <taxon>Arthropoda</taxon>
        <taxon>Hexapoda</taxon>
        <taxon>Insecta</taxon>
        <taxon>Pterygota</taxon>
        <taxon>Neoptera</taxon>
        <taxon>Endopterygota</taxon>
        <taxon>Coleoptera</taxon>
        <taxon>Polyphaga</taxon>
        <taxon>Cucujiformia</taxon>
        <taxon>Coccinelloidea</taxon>
        <taxon>Coccinellidae</taxon>
        <taxon>Scymninae</taxon>
        <taxon>Scymnini</taxon>
        <taxon>Cryptolaemus</taxon>
    </lineage>
</organism>
<keyword evidence="2" id="KW-1185">Reference proteome</keyword>
<gene>
    <name evidence="1" type="ORF">HHI36_001726</name>
</gene>
<dbReference type="AlphaFoldDB" id="A0ABD2P8H1"/>
<evidence type="ECO:0000313" key="1">
    <source>
        <dbReference type="EMBL" id="KAL3287249.1"/>
    </source>
</evidence>
<dbReference type="EMBL" id="JABFTP020000185">
    <property type="protein sequence ID" value="KAL3287249.1"/>
    <property type="molecule type" value="Genomic_DNA"/>
</dbReference>
<sequence>MQAKLVSYKKTGRPEITGTNKTFSLKGVLKMVSIYVSRIEASSTIDSISDHLKDNGLAQFQVKLEYSKHPELYKSHIMSAPTDVAGKMKKADLWPEGANVSNFLYHLGKKKEKEKEQTSS</sequence>
<reference evidence="1 2" key="1">
    <citation type="journal article" date="2021" name="BMC Biol.">
        <title>Horizontally acquired antibacterial genes associated with adaptive radiation of ladybird beetles.</title>
        <authorList>
            <person name="Li H.S."/>
            <person name="Tang X.F."/>
            <person name="Huang Y.H."/>
            <person name="Xu Z.Y."/>
            <person name="Chen M.L."/>
            <person name="Du X.Y."/>
            <person name="Qiu B.Y."/>
            <person name="Chen P.T."/>
            <person name="Zhang W."/>
            <person name="Slipinski A."/>
            <person name="Escalona H.E."/>
            <person name="Waterhouse R.M."/>
            <person name="Zwick A."/>
            <person name="Pang H."/>
        </authorList>
    </citation>
    <scope>NUCLEOTIDE SEQUENCE [LARGE SCALE GENOMIC DNA]</scope>
    <source>
        <strain evidence="1">SYSU2018</strain>
    </source>
</reference>
<accession>A0ABD2P8H1</accession>
<dbReference type="Proteomes" id="UP001516400">
    <property type="component" value="Unassembled WGS sequence"/>
</dbReference>
<protein>
    <submittedName>
        <fullName evidence="1">Uncharacterized protein</fullName>
    </submittedName>
</protein>
<proteinExistence type="predicted"/>